<dbReference type="InterPro" id="IPR008183">
    <property type="entry name" value="Aldose_1/G6P_1-epimerase"/>
</dbReference>
<dbReference type="RefSeq" id="WP_119951576.1">
    <property type="nucleotide sequence ID" value="NZ_QZEZ01000009.1"/>
</dbReference>
<dbReference type="PANTHER" id="PTHR10091:SF0">
    <property type="entry name" value="GALACTOSE MUTAROTASE"/>
    <property type="match status" value="1"/>
</dbReference>
<dbReference type="Proteomes" id="UP000265614">
    <property type="component" value="Unassembled WGS sequence"/>
</dbReference>
<dbReference type="InterPro" id="IPR011013">
    <property type="entry name" value="Gal_mutarotase_sf_dom"/>
</dbReference>
<dbReference type="GO" id="GO:0033499">
    <property type="term" value="P:galactose catabolic process via UDP-galactose, Leloir pathway"/>
    <property type="evidence" value="ECO:0007669"/>
    <property type="project" value="TreeGrafter"/>
</dbReference>
<keyword evidence="2" id="KW-1185">Reference proteome</keyword>
<dbReference type="GO" id="GO:0004034">
    <property type="term" value="F:aldose 1-epimerase activity"/>
    <property type="evidence" value="ECO:0007669"/>
    <property type="project" value="TreeGrafter"/>
</dbReference>
<dbReference type="EMBL" id="QZEZ01000009">
    <property type="protein sequence ID" value="RJK93390.1"/>
    <property type="molecule type" value="Genomic_DNA"/>
</dbReference>
<sequence length="306" mass="32424">MHRGTPTGEQHALAAGPYRAVAVEVGGGIRSLVHDGRDLLDGYAEDALPDGGRGQVLAPWPNRLRDGRWTWRGRTLQLPLTEVARATANHGLVRWAGWSALERSPERVVLAHRLHPQPGYPFRLDLRAAYAVDAVEGLAVELAATNAGDEEAPVALGQHPYLAAPGGGTVDGCRLAVPAATRLVVDDRGTPVGREAVEGTPYDLRQGRALGEQVVDDTFTDLVPGQSGRVRVELRGPDGSGTVLWTERPAGWLQVFTGDTLAEGRRRRGVAVEPMTAPGNALASGTGLQVLAPGETLALRWGVAAL</sequence>
<dbReference type="Pfam" id="PF01263">
    <property type="entry name" value="Aldose_epim"/>
    <property type="match status" value="1"/>
</dbReference>
<organism evidence="1 2">
    <name type="scientific">Vallicoccus soli</name>
    <dbReference type="NCBI Taxonomy" id="2339232"/>
    <lineage>
        <taxon>Bacteria</taxon>
        <taxon>Bacillati</taxon>
        <taxon>Actinomycetota</taxon>
        <taxon>Actinomycetes</taxon>
        <taxon>Motilibacterales</taxon>
        <taxon>Vallicoccaceae</taxon>
        <taxon>Vallicoccus</taxon>
    </lineage>
</organism>
<dbReference type="InterPro" id="IPR037480">
    <property type="entry name" value="YihR-like"/>
</dbReference>
<dbReference type="CDD" id="cd09022">
    <property type="entry name" value="Aldose_epim_Ec_YihR"/>
    <property type="match status" value="1"/>
</dbReference>
<gene>
    <name evidence="1" type="ORF">D5H78_16300</name>
</gene>
<evidence type="ECO:0000313" key="2">
    <source>
        <dbReference type="Proteomes" id="UP000265614"/>
    </source>
</evidence>
<dbReference type="Gene3D" id="2.70.98.10">
    <property type="match status" value="1"/>
</dbReference>
<dbReference type="OrthoDB" id="4739604at2"/>
<proteinExistence type="predicted"/>
<name>A0A3A3YZA1_9ACTN</name>
<comment type="caution">
    <text evidence="1">The sequence shown here is derived from an EMBL/GenBank/DDBJ whole genome shotgun (WGS) entry which is preliminary data.</text>
</comment>
<evidence type="ECO:0000313" key="1">
    <source>
        <dbReference type="EMBL" id="RJK93390.1"/>
    </source>
</evidence>
<accession>A0A3A3YZA1</accession>
<protein>
    <submittedName>
        <fullName evidence="1">Aldose epimerase</fullName>
    </submittedName>
</protein>
<reference evidence="1 2" key="1">
    <citation type="submission" date="2018-09" db="EMBL/GenBank/DDBJ databases">
        <title>YIM 75000 draft genome.</title>
        <authorList>
            <person name="Tang S."/>
            <person name="Feng Y."/>
        </authorList>
    </citation>
    <scope>NUCLEOTIDE SEQUENCE [LARGE SCALE GENOMIC DNA]</scope>
    <source>
        <strain evidence="1 2">YIM 75000</strain>
    </source>
</reference>
<dbReference type="PANTHER" id="PTHR10091">
    <property type="entry name" value="ALDOSE-1-EPIMERASE"/>
    <property type="match status" value="1"/>
</dbReference>
<dbReference type="GO" id="GO:0006006">
    <property type="term" value="P:glucose metabolic process"/>
    <property type="evidence" value="ECO:0007669"/>
    <property type="project" value="TreeGrafter"/>
</dbReference>
<dbReference type="InterPro" id="IPR014718">
    <property type="entry name" value="GH-type_carb-bd"/>
</dbReference>
<dbReference type="SUPFAM" id="SSF74650">
    <property type="entry name" value="Galactose mutarotase-like"/>
    <property type="match status" value="1"/>
</dbReference>
<dbReference type="GO" id="GO:0030246">
    <property type="term" value="F:carbohydrate binding"/>
    <property type="evidence" value="ECO:0007669"/>
    <property type="project" value="InterPro"/>
</dbReference>
<dbReference type="AlphaFoldDB" id="A0A3A3YZA1"/>